<feature type="region of interest" description="Disordered" evidence="5">
    <location>
        <begin position="70"/>
        <end position="106"/>
    </location>
</feature>
<feature type="compositionally biased region" description="Low complexity" evidence="5">
    <location>
        <begin position="84"/>
        <end position="96"/>
    </location>
</feature>
<keyword evidence="3" id="KW-0804">Transcription</keyword>
<evidence type="ECO:0000256" key="3">
    <source>
        <dbReference type="ARBA" id="ARBA00023163"/>
    </source>
</evidence>
<evidence type="ECO:0000259" key="6">
    <source>
        <dbReference type="PROSITE" id="PS51519"/>
    </source>
</evidence>
<evidence type="ECO:0000313" key="8">
    <source>
        <dbReference type="EMBL" id="CAD8501955.1"/>
    </source>
</evidence>
<keyword evidence="2" id="KW-0238">DNA-binding</keyword>
<gene>
    <name evidence="7" type="ORF">HPHI1048_LOCUS20174</name>
    <name evidence="8" type="ORF">HPHI1048_LOCUS20176</name>
</gene>
<evidence type="ECO:0000256" key="5">
    <source>
        <dbReference type="SAM" id="MobiDB-lite"/>
    </source>
</evidence>
<dbReference type="AlphaFoldDB" id="A0A6T7T431"/>
<feature type="compositionally biased region" description="Basic and acidic residues" evidence="5">
    <location>
        <begin position="71"/>
        <end position="80"/>
    </location>
</feature>
<keyword evidence="4" id="KW-0539">Nucleus</keyword>
<evidence type="ECO:0000256" key="4">
    <source>
        <dbReference type="ARBA" id="ARBA00023242"/>
    </source>
</evidence>
<keyword evidence="1" id="KW-0805">Transcription regulation</keyword>
<dbReference type="GO" id="GO:0003677">
    <property type="term" value="F:DNA binding"/>
    <property type="evidence" value="ECO:0007669"/>
    <property type="project" value="UniProtKB-KW"/>
</dbReference>
<name>A0A6T7T431_9CRYP</name>
<protein>
    <recommendedName>
        <fullName evidence="6">RWP-RK domain-containing protein</fullName>
    </recommendedName>
</protein>
<proteinExistence type="predicted"/>
<organism evidence="8">
    <name type="scientific">Hanusia phi</name>
    <dbReference type="NCBI Taxonomy" id="3032"/>
    <lineage>
        <taxon>Eukaryota</taxon>
        <taxon>Cryptophyceae</taxon>
        <taxon>Pyrenomonadales</taxon>
        <taxon>Geminigeraceae</taxon>
        <taxon>Hanusia</taxon>
    </lineage>
</organism>
<evidence type="ECO:0000256" key="2">
    <source>
        <dbReference type="ARBA" id="ARBA00023125"/>
    </source>
</evidence>
<feature type="domain" description="RWP-RK" evidence="6">
    <location>
        <begin position="6"/>
        <end position="97"/>
    </location>
</feature>
<reference evidence="8" key="1">
    <citation type="submission" date="2021-01" db="EMBL/GenBank/DDBJ databases">
        <authorList>
            <person name="Corre E."/>
            <person name="Pelletier E."/>
            <person name="Niang G."/>
            <person name="Scheremetjew M."/>
            <person name="Finn R."/>
            <person name="Kale V."/>
            <person name="Holt S."/>
            <person name="Cochrane G."/>
            <person name="Meng A."/>
            <person name="Brown T."/>
            <person name="Cohen L."/>
        </authorList>
    </citation>
    <scope>NUCLEOTIDE SEQUENCE</scope>
    <source>
        <strain evidence="8">CCMP325</strain>
    </source>
</reference>
<evidence type="ECO:0000256" key="1">
    <source>
        <dbReference type="ARBA" id="ARBA00023015"/>
    </source>
</evidence>
<accession>A0A6T7T431</accession>
<dbReference type="Pfam" id="PF02042">
    <property type="entry name" value="RWP-RK"/>
    <property type="match status" value="1"/>
</dbReference>
<dbReference type="EMBL" id="HBEO01029726">
    <property type="protein sequence ID" value="CAD8501955.1"/>
    <property type="molecule type" value="Transcribed_RNA"/>
</dbReference>
<evidence type="ECO:0000313" key="7">
    <source>
        <dbReference type="EMBL" id="CAD8501950.1"/>
    </source>
</evidence>
<sequence length="141" mass="15876">MIQMNKTAIVLPRKQNGEGVVSKDPVCLDMARISSLFKMRQVDAAKHLGISLSALRNACRHVGLEKWPYSRNRDKSDMSDQQHSCSDGSKSPSFSSSDDDAFPPYGFMKDISHRSLPVSDDLMQEAFQHVSGRRENDCEVW</sequence>
<dbReference type="InterPro" id="IPR003035">
    <property type="entry name" value="RWP-RK_dom"/>
</dbReference>
<dbReference type="EMBL" id="HBEO01029724">
    <property type="protein sequence ID" value="CAD8501950.1"/>
    <property type="molecule type" value="Transcribed_RNA"/>
</dbReference>
<dbReference type="PROSITE" id="PS51519">
    <property type="entry name" value="RWP_RK"/>
    <property type="match status" value="1"/>
</dbReference>